<dbReference type="AlphaFoldDB" id="A0A7Y9S1J8"/>
<dbReference type="Proteomes" id="UP000540656">
    <property type="component" value="Unassembled WGS sequence"/>
</dbReference>
<evidence type="ECO:0000256" key="1">
    <source>
        <dbReference type="SAM" id="MobiDB-lite"/>
    </source>
</evidence>
<sequence length="165" mass="17133">MRTTRLSLVAASLVLLGGMTAACGEDDKDSDKKSDSNNSASPTPGPESEGTEEESPATPEESQPAADGELAAFCQAVVAAGQAESSGDYKKAQEAWDALHDIEPPADIPADAKEGFDFYHEVLTGSKDAETAKKAFDANPDAKKNLQAFSGWIGPKCADALGGQQ</sequence>
<evidence type="ECO:0000313" key="4">
    <source>
        <dbReference type="Proteomes" id="UP000540656"/>
    </source>
</evidence>
<dbReference type="EMBL" id="JACCAA010000001">
    <property type="protein sequence ID" value="NYG59506.1"/>
    <property type="molecule type" value="Genomic_DNA"/>
</dbReference>
<dbReference type="RefSeq" id="WP_179502546.1">
    <property type="nucleotide sequence ID" value="NZ_JACCAA010000001.1"/>
</dbReference>
<feature type="compositionally biased region" description="Low complexity" evidence="1">
    <location>
        <begin position="56"/>
        <end position="66"/>
    </location>
</feature>
<organism evidence="3 4">
    <name type="scientific">Nocardioides daedukensis</name>
    <dbReference type="NCBI Taxonomy" id="634462"/>
    <lineage>
        <taxon>Bacteria</taxon>
        <taxon>Bacillati</taxon>
        <taxon>Actinomycetota</taxon>
        <taxon>Actinomycetes</taxon>
        <taxon>Propionibacteriales</taxon>
        <taxon>Nocardioidaceae</taxon>
        <taxon>Nocardioides</taxon>
    </lineage>
</organism>
<evidence type="ECO:0008006" key="5">
    <source>
        <dbReference type="Google" id="ProtNLM"/>
    </source>
</evidence>
<feature type="chain" id="PRO_5039102579" description="Lipoprotein" evidence="2">
    <location>
        <begin position="22"/>
        <end position="165"/>
    </location>
</feature>
<protein>
    <recommendedName>
        <fullName evidence="5">Lipoprotein</fullName>
    </recommendedName>
</protein>
<gene>
    <name evidence="3" type="ORF">BJ980_002429</name>
</gene>
<name>A0A7Y9S1J8_9ACTN</name>
<keyword evidence="2" id="KW-0732">Signal</keyword>
<evidence type="ECO:0000256" key="2">
    <source>
        <dbReference type="SAM" id="SignalP"/>
    </source>
</evidence>
<dbReference type="PROSITE" id="PS51257">
    <property type="entry name" value="PROKAR_LIPOPROTEIN"/>
    <property type="match status" value="1"/>
</dbReference>
<keyword evidence="4" id="KW-1185">Reference proteome</keyword>
<feature type="signal peptide" evidence="2">
    <location>
        <begin position="1"/>
        <end position="21"/>
    </location>
</feature>
<comment type="caution">
    <text evidence="3">The sequence shown here is derived from an EMBL/GenBank/DDBJ whole genome shotgun (WGS) entry which is preliminary data.</text>
</comment>
<feature type="region of interest" description="Disordered" evidence="1">
    <location>
        <begin position="22"/>
        <end position="70"/>
    </location>
</feature>
<proteinExistence type="predicted"/>
<accession>A0A7Y9S1J8</accession>
<reference evidence="3 4" key="1">
    <citation type="submission" date="2020-07" db="EMBL/GenBank/DDBJ databases">
        <title>Sequencing the genomes of 1000 actinobacteria strains.</title>
        <authorList>
            <person name="Klenk H.-P."/>
        </authorList>
    </citation>
    <scope>NUCLEOTIDE SEQUENCE [LARGE SCALE GENOMIC DNA]</scope>
    <source>
        <strain evidence="3 4">DSM 23819</strain>
    </source>
</reference>
<evidence type="ECO:0000313" key="3">
    <source>
        <dbReference type="EMBL" id="NYG59506.1"/>
    </source>
</evidence>